<dbReference type="PIRSF" id="PIRSF029033">
    <property type="entry name" value="UCP029033"/>
    <property type="match status" value="1"/>
</dbReference>
<gene>
    <name evidence="1" type="ORF">I6E12_01920</name>
</gene>
<evidence type="ECO:0000313" key="1">
    <source>
        <dbReference type="EMBL" id="MCF2562876.1"/>
    </source>
</evidence>
<accession>A0ABS9CCZ7</accession>
<dbReference type="InterPro" id="IPR016907">
    <property type="entry name" value="UCP029033"/>
</dbReference>
<sequence>MKLNDKQTAAAIIAVGMAFMGMAIRNGIVTFKDRDRTVAVKGLCEREVKADKVTWSLTYKEIGNDPSAMYDLLEQKNRKVVDFLKSAGIKDDEISINPAEIADRQADNYGNEIMNYRYKAKSVITVTSNNIDQVRQLMRRQAELMKQGIAIVSEEYSNNVTYEFTGLNRIKPEMVQEATKNARATAQKFADDSGSKLGDIRSAQQGQFSIENRDNNTPYIKRIRVVNTMEYALD</sequence>
<dbReference type="Gene3D" id="3.30.70.2970">
    <property type="entry name" value="Protein of unknown function (DUF541), domain 2"/>
    <property type="match status" value="1"/>
</dbReference>
<dbReference type="InterPro" id="IPR007497">
    <property type="entry name" value="SIMPL/DUF541"/>
</dbReference>
<protein>
    <submittedName>
        <fullName evidence="1">SIMPL domain-containing protein</fullName>
    </submittedName>
</protein>
<dbReference type="Proteomes" id="UP001200470">
    <property type="component" value="Unassembled WGS sequence"/>
</dbReference>
<dbReference type="EMBL" id="JADYTN010000003">
    <property type="protein sequence ID" value="MCF2562876.1"/>
    <property type="molecule type" value="Genomic_DNA"/>
</dbReference>
<evidence type="ECO:0000313" key="2">
    <source>
        <dbReference type="Proteomes" id="UP001200470"/>
    </source>
</evidence>
<name>A0ABS9CCZ7_9BACT</name>
<dbReference type="PANTHER" id="PTHR34387:SF2">
    <property type="entry name" value="SLR1258 PROTEIN"/>
    <property type="match status" value="1"/>
</dbReference>
<comment type="caution">
    <text evidence="1">The sequence shown here is derived from an EMBL/GenBank/DDBJ whole genome shotgun (WGS) entry which is preliminary data.</text>
</comment>
<dbReference type="InterPro" id="IPR052022">
    <property type="entry name" value="26kDa_periplasmic_antigen"/>
</dbReference>
<dbReference type="Pfam" id="PF04402">
    <property type="entry name" value="SIMPL"/>
    <property type="match status" value="1"/>
</dbReference>
<organism evidence="1 2">
    <name type="scientific">Xylanibacter brevis</name>
    <dbReference type="NCBI Taxonomy" id="83231"/>
    <lineage>
        <taxon>Bacteria</taxon>
        <taxon>Pseudomonadati</taxon>
        <taxon>Bacteroidota</taxon>
        <taxon>Bacteroidia</taxon>
        <taxon>Bacteroidales</taxon>
        <taxon>Prevotellaceae</taxon>
        <taxon>Xylanibacter</taxon>
    </lineage>
</organism>
<proteinExistence type="predicted"/>
<keyword evidence="2" id="KW-1185">Reference proteome</keyword>
<dbReference type="PANTHER" id="PTHR34387">
    <property type="entry name" value="SLR1258 PROTEIN"/>
    <property type="match status" value="1"/>
</dbReference>
<reference evidence="1 2" key="1">
    <citation type="submission" date="2020-12" db="EMBL/GenBank/DDBJ databases">
        <title>Whole genome sequences of gut porcine anaerobes.</title>
        <authorList>
            <person name="Kubasova T."/>
            <person name="Jahodarova E."/>
            <person name="Rychlik I."/>
        </authorList>
    </citation>
    <scope>NUCLEOTIDE SEQUENCE [LARGE SCALE GENOMIC DNA]</scope>
    <source>
        <strain evidence="1 2">An925</strain>
    </source>
</reference>